<protein>
    <submittedName>
        <fullName evidence="1">Uncharacterized protein</fullName>
    </submittedName>
</protein>
<dbReference type="EMBL" id="DWWK01000106">
    <property type="protein sequence ID" value="HJC38835.1"/>
    <property type="molecule type" value="Genomic_DNA"/>
</dbReference>
<comment type="caution">
    <text evidence="1">The sequence shown here is derived from an EMBL/GenBank/DDBJ whole genome shotgun (WGS) entry which is preliminary data.</text>
</comment>
<dbReference type="AlphaFoldDB" id="A0A9D2SYR9"/>
<evidence type="ECO:0000313" key="2">
    <source>
        <dbReference type="Proteomes" id="UP000823894"/>
    </source>
</evidence>
<proteinExistence type="predicted"/>
<sequence length="124" mass="14446">MLLDAAPEFLLEELPLLFPDVLLDFLFDELFELLREDFPALLLSEPALLLPEELSVLLLEDFPVLLLEEVVVELDFLDDLLLFDPHATIPNASIHTMHNNNPFFKIPFILYQPLFLLFQKHVYL</sequence>
<gene>
    <name evidence="1" type="ORF">H9757_07210</name>
</gene>
<reference evidence="1" key="2">
    <citation type="submission" date="2021-04" db="EMBL/GenBank/DDBJ databases">
        <authorList>
            <person name="Gilroy R."/>
        </authorList>
    </citation>
    <scope>NUCLEOTIDE SEQUENCE</scope>
    <source>
        <strain evidence="1">ChiGjej1B1-1692</strain>
    </source>
</reference>
<accession>A0A9D2SYR9</accession>
<reference evidence="1" key="1">
    <citation type="journal article" date="2021" name="PeerJ">
        <title>Extensive microbial diversity within the chicken gut microbiome revealed by metagenomics and culture.</title>
        <authorList>
            <person name="Gilroy R."/>
            <person name="Ravi A."/>
            <person name="Getino M."/>
            <person name="Pursley I."/>
            <person name="Horton D.L."/>
            <person name="Alikhan N.F."/>
            <person name="Baker D."/>
            <person name="Gharbi K."/>
            <person name="Hall N."/>
            <person name="Watson M."/>
            <person name="Adriaenssens E.M."/>
            <person name="Foster-Nyarko E."/>
            <person name="Jarju S."/>
            <person name="Secka A."/>
            <person name="Antonio M."/>
            <person name="Oren A."/>
            <person name="Chaudhuri R.R."/>
            <person name="La Ragione R."/>
            <person name="Hildebrand F."/>
            <person name="Pallen M.J."/>
        </authorList>
    </citation>
    <scope>NUCLEOTIDE SEQUENCE</scope>
    <source>
        <strain evidence="1">ChiGjej1B1-1692</strain>
    </source>
</reference>
<dbReference type="Proteomes" id="UP000823894">
    <property type="component" value="Unassembled WGS sequence"/>
</dbReference>
<name>A0A9D2SYR9_9FIRM</name>
<organism evidence="1 2">
    <name type="scientific">Candidatus Mediterraneibacter faecigallinarum</name>
    <dbReference type="NCBI Taxonomy" id="2838669"/>
    <lineage>
        <taxon>Bacteria</taxon>
        <taxon>Bacillati</taxon>
        <taxon>Bacillota</taxon>
        <taxon>Clostridia</taxon>
        <taxon>Lachnospirales</taxon>
        <taxon>Lachnospiraceae</taxon>
        <taxon>Mediterraneibacter</taxon>
    </lineage>
</organism>
<evidence type="ECO:0000313" key="1">
    <source>
        <dbReference type="EMBL" id="HJC38835.1"/>
    </source>
</evidence>